<dbReference type="OrthoDB" id="445107at2"/>
<dbReference type="Pfam" id="PF09506">
    <property type="entry name" value="Salt_tol_Pase"/>
    <property type="match status" value="1"/>
</dbReference>
<protein>
    <submittedName>
        <fullName evidence="1">Glucosylglycerol phosphatase</fullName>
    </submittedName>
</protein>
<dbReference type="RefSeq" id="WP_110265018.1">
    <property type="nucleotide sequence ID" value="NZ_CAWNXA010000004.1"/>
</dbReference>
<dbReference type="Proteomes" id="UP000248330">
    <property type="component" value="Unassembled WGS sequence"/>
</dbReference>
<dbReference type="NCBIfam" id="TIGR02399">
    <property type="entry name" value="salt_tol_Pase"/>
    <property type="match status" value="1"/>
</dbReference>
<sequence>MHPLYSLDHDAALSALAATPDLLLIQDLDGVCMPLARDPLTRTLARHYIEAARELDGHFQVLTNGEHIGRRGVNGIVERALGDAALARSHGLYLPGLGAGGIQLQDRFGAVSHPGVSEAELAFLAGVPQRARQALRTMLASPPFDIPSDELERLVETTVLDNPASPTLNLNALHHRYADRPGLYARLQQAAAAFMAEQLRQAEAQGLGAAFFVHYAPNLGHEADGRERIKPADAEHAGTTDFQLMLRGAVKEVGVLVALNHYYARRTGSHPLGERFNAREAPHTLDALLDLAERSLDKALMPRLIGVGDTVTSVEDADGTRRRGGSDRGFLTLVQNLGRRFGRDNLVCYVDSSGGEVRRAGIDAALLAQAHDAQDPRLWQALSGISDADDPLRLNLIFPLGHGQYVDFFCRLAARRGQR</sequence>
<proteinExistence type="predicted"/>
<dbReference type="EMBL" id="QICN01000004">
    <property type="protein sequence ID" value="PXV68528.1"/>
    <property type="molecule type" value="Genomic_DNA"/>
</dbReference>
<gene>
    <name evidence="1" type="ORF">C8D93_104226</name>
</gene>
<accession>A0A318EBU4</accession>
<evidence type="ECO:0000313" key="1">
    <source>
        <dbReference type="EMBL" id="PXV68528.1"/>
    </source>
</evidence>
<evidence type="ECO:0000313" key="2">
    <source>
        <dbReference type="Proteomes" id="UP000248330"/>
    </source>
</evidence>
<reference evidence="1 2" key="1">
    <citation type="submission" date="2018-04" db="EMBL/GenBank/DDBJ databases">
        <title>Genomic Encyclopedia of Type Strains, Phase IV (KMG-IV): sequencing the most valuable type-strain genomes for metagenomic binning, comparative biology and taxonomic classification.</title>
        <authorList>
            <person name="Goeker M."/>
        </authorList>
    </citation>
    <scope>NUCLEOTIDE SEQUENCE [LARGE SCALE GENOMIC DNA]</scope>
    <source>
        <strain evidence="1 2">DSM 104150</strain>
    </source>
</reference>
<dbReference type="GO" id="GO:0050530">
    <property type="term" value="F:glucosylglycerol 3-phosphatase activity"/>
    <property type="evidence" value="ECO:0007669"/>
    <property type="project" value="InterPro"/>
</dbReference>
<keyword evidence="2" id="KW-1185">Reference proteome</keyword>
<dbReference type="InterPro" id="IPR012765">
    <property type="entry name" value="GGPPase"/>
</dbReference>
<dbReference type="AlphaFoldDB" id="A0A318EBU4"/>
<comment type="caution">
    <text evidence="1">The sequence shown here is derived from an EMBL/GenBank/DDBJ whole genome shotgun (WGS) entry which is preliminary data.</text>
</comment>
<name>A0A318EBU4_9GAMM</name>
<organism evidence="1 2">
    <name type="scientific">Sinimarinibacterium flocculans</name>
    <dbReference type="NCBI Taxonomy" id="985250"/>
    <lineage>
        <taxon>Bacteria</taxon>
        <taxon>Pseudomonadati</taxon>
        <taxon>Pseudomonadota</taxon>
        <taxon>Gammaproteobacteria</taxon>
        <taxon>Nevskiales</taxon>
        <taxon>Nevskiaceae</taxon>
        <taxon>Sinimarinibacterium</taxon>
    </lineage>
</organism>